<evidence type="ECO:0000313" key="1">
    <source>
        <dbReference type="EMBL" id="SJL08122.1"/>
    </source>
</evidence>
<dbReference type="Proteomes" id="UP000219338">
    <property type="component" value="Unassembled WGS sequence"/>
</dbReference>
<organism evidence="1 2">
    <name type="scientific">Armillaria ostoyae</name>
    <name type="common">Armillaria root rot fungus</name>
    <dbReference type="NCBI Taxonomy" id="47428"/>
    <lineage>
        <taxon>Eukaryota</taxon>
        <taxon>Fungi</taxon>
        <taxon>Dikarya</taxon>
        <taxon>Basidiomycota</taxon>
        <taxon>Agaricomycotina</taxon>
        <taxon>Agaricomycetes</taxon>
        <taxon>Agaricomycetidae</taxon>
        <taxon>Agaricales</taxon>
        <taxon>Marasmiineae</taxon>
        <taxon>Physalacriaceae</taxon>
        <taxon>Armillaria</taxon>
    </lineage>
</organism>
<proteinExistence type="predicted"/>
<sequence length="68" mass="7490">MVMAKAKAGKICKLQGLLLMFGDEHEASKGWSELISFLHNSILEIPLAFLNPAPGAALQDLHTQHIMY</sequence>
<evidence type="ECO:0000313" key="2">
    <source>
        <dbReference type="Proteomes" id="UP000219338"/>
    </source>
</evidence>
<accession>A0A284RHA4</accession>
<keyword evidence="2" id="KW-1185">Reference proteome</keyword>
<dbReference type="EMBL" id="FUEG01000009">
    <property type="protein sequence ID" value="SJL08122.1"/>
    <property type="molecule type" value="Genomic_DNA"/>
</dbReference>
<name>A0A284RHA4_ARMOS</name>
<protein>
    <submittedName>
        <fullName evidence="1">Uncharacterized protein</fullName>
    </submittedName>
</protein>
<dbReference type="AlphaFoldDB" id="A0A284RHA4"/>
<gene>
    <name evidence="1" type="ORF">ARMOST_11485</name>
</gene>
<reference evidence="2" key="1">
    <citation type="journal article" date="2017" name="Nat. Ecol. Evol.">
        <title>Genome expansion and lineage-specific genetic innovations in the forest pathogenic fungi Armillaria.</title>
        <authorList>
            <person name="Sipos G."/>
            <person name="Prasanna A.N."/>
            <person name="Walter M.C."/>
            <person name="O'Connor E."/>
            <person name="Balint B."/>
            <person name="Krizsan K."/>
            <person name="Kiss B."/>
            <person name="Hess J."/>
            <person name="Varga T."/>
            <person name="Slot J."/>
            <person name="Riley R."/>
            <person name="Boka B."/>
            <person name="Rigling D."/>
            <person name="Barry K."/>
            <person name="Lee J."/>
            <person name="Mihaltcheva S."/>
            <person name="LaButti K."/>
            <person name="Lipzen A."/>
            <person name="Waldron R."/>
            <person name="Moloney N.M."/>
            <person name="Sperisen C."/>
            <person name="Kredics L."/>
            <person name="Vagvoelgyi C."/>
            <person name="Patrignani A."/>
            <person name="Fitzpatrick D."/>
            <person name="Nagy I."/>
            <person name="Doyle S."/>
            <person name="Anderson J.B."/>
            <person name="Grigoriev I.V."/>
            <person name="Gueldener U."/>
            <person name="Muensterkoetter M."/>
            <person name="Nagy L.G."/>
        </authorList>
    </citation>
    <scope>NUCLEOTIDE SEQUENCE [LARGE SCALE GENOMIC DNA]</scope>
    <source>
        <strain evidence="2">C18/9</strain>
    </source>
</reference>